<evidence type="ECO:0000313" key="1">
    <source>
        <dbReference type="EMBL" id="TVO39429.1"/>
    </source>
</evidence>
<reference evidence="1 2" key="1">
    <citation type="submission" date="2019-07" db="EMBL/GenBank/DDBJ databases">
        <title>The draft genome sequence of Vibrio algivorus M1486.</title>
        <authorList>
            <person name="Meng X."/>
        </authorList>
    </citation>
    <scope>NUCLEOTIDE SEQUENCE [LARGE SCALE GENOMIC DNA]</scope>
    <source>
        <strain evidence="1 2">M1486</strain>
    </source>
</reference>
<dbReference type="Proteomes" id="UP000319828">
    <property type="component" value="Unassembled WGS sequence"/>
</dbReference>
<sequence>MKYSIVFKGAEINAVSNSLFIKLNAKAARELDTEYIVLNDVYLYSNEQCLLLFQSNNVLSIIQSIRTKMNEHALSVLHYHSPNLSRRKDNRFAVQNYIDDIGVIVHLPVALHSDYFQQKNALVSARYLPPFTQPNFKNAHTYFHHELSLTALYIINAMKCRTDNVDLSTYITCAELSRMTEISPEIIKRELASPSLKPFVQLKKVEGCKTQTLEFTDDGKREFISNEVSEDEADIGTKTSNQDPFQKTIDFPLKEYAYHNHLALMRRLTEEYKKVLNNTNAIPEIKKEAALALSLMEGV</sequence>
<proteinExistence type="predicted"/>
<name>A0A557PFJ0_9VIBR</name>
<comment type="caution">
    <text evidence="1">The sequence shown here is derived from an EMBL/GenBank/DDBJ whole genome shotgun (WGS) entry which is preliminary data.</text>
</comment>
<gene>
    <name evidence="1" type="ORF">FOF44_02250</name>
</gene>
<accession>A0A557PFJ0</accession>
<dbReference type="EMBL" id="VMKJ01000002">
    <property type="protein sequence ID" value="TVO39429.1"/>
    <property type="molecule type" value="Genomic_DNA"/>
</dbReference>
<organism evidence="1 2">
    <name type="scientific">Vibrio algivorus</name>
    <dbReference type="NCBI Taxonomy" id="1667024"/>
    <lineage>
        <taxon>Bacteria</taxon>
        <taxon>Pseudomonadati</taxon>
        <taxon>Pseudomonadota</taxon>
        <taxon>Gammaproteobacteria</taxon>
        <taxon>Vibrionales</taxon>
        <taxon>Vibrionaceae</taxon>
        <taxon>Vibrio</taxon>
    </lineage>
</organism>
<dbReference type="RefSeq" id="WP_144387343.1">
    <property type="nucleotide sequence ID" value="NZ_CANNCB010000001.1"/>
</dbReference>
<protein>
    <submittedName>
        <fullName evidence="1">Uncharacterized protein</fullName>
    </submittedName>
</protein>
<evidence type="ECO:0000313" key="2">
    <source>
        <dbReference type="Proteomes" id="UP000319828"/>
    </source>
</evidence>
<dbReference type="AlphaFoldDB" id="A0A557PFJ0"/>